<feature type="domain" description="Type II secretion system protein GspF" evidence="8">
    <location>
        <begin position="170"/>
        <end position="298"/>
    </location>
</feature>
<dbReference type="eggNOG" id="arCOG01808">
    <property type="taxonomic scope" value="Archaea"/>
</dbReference>
<dbReference type="PANTHER" id="PTHR35402:SF1">
    <property type="entry name" value="TYPE II SECRETION SYSTEM PROTEIN GSPF DOMAIN-CONTAINING PROTEIN"/>
    <property type="match status" value="1"/>
</dbReference>
<organism evidence="9 10">
    <name type="scientific">Natronorubrum sulfidifaciens JCM 14089</name>
    <dbReference type="NCBI Taxonomy" id="1230460"/>
    <lineage>
        <taxon>Archaea</taxon>
        <taxon>Methanobacteriati</taxon>
        <taxon>Methanobacteriota</taxon>
        <taxon>Stenosarchaea group</taxon>
        <taxon>Halobacteria</taxon>
        <taxon>Halobacteriales</taxon>
        <taxon>Natrialbaceae</taxon>
        <taxon>Natronorubrum</taxon>
    </lineage>
</organism>
<feature type="transmembrane region" description="Helical" evidence="7">
    <location>
        <begin position="313"/>
        <end position="336"/>
    </location>
</feature>
<dbReference type="AlphaFoldDB" id="L9VUS0"/>
<feature type="compositionally biased region" description="Polar residues" evidence="6">
    <location>
        <begin position="27"/>
        <end position="41"/>
    </location>
</feature>
<dbReference type="PATRIC" id="fig|1230460.4.peg.3421"/>
<feature type="transmembrane region" description="Helical" evidence="7">
    <location>
        <begin position="437"/>
        <end position="459"/>
    </location>
</feature>
<keyword evidence="10" id="KW-1185">Reference proteome</keyword>
<sequence length="682" mass="73457">MNGDTRRVDDARALDGGAGDDDPNGVDNESTAAEQRQAAFSNDHSRLRSWFERHSERYTGLKRRLAQARLSTAVDAYLAQSAVASLKAALGGAVLVSIVLAVVSLADVSNQLLEAASLTSVNTAALAISSVSTGALACGGAVWGFRVHYQPRRLVAARRSEIDLGLPSAITFLYAMTGGGVDIITAIRSLADEEEVYGEIAAEFSQIGREMDLLGADFQTALARTSDRTPSENLQQFLDNVLGVLESGGDVSRFLEDEIDEQAELALQQQEAFIERLGLLSEVFIAAFVAGPLFLIITLLVIGLLGGVSVLEIVVVIYVVLPLCAAGFFLLVDLVAQPQQLTPSVSSDTSRRPNGHNEAGPVTTDSSLDDDPRYQAYQRTRLQTRVRTRLSNAAEYVIRQPAYGFALTAPLGALFAAGVVLAGVVQPTATEIVARPVWTTIWLALLPGLITTVPVSLLYERNRRRERAVIDQFPDVLETLANANRMGVPLTAAFEQVSSAGTGPIRNELTTVRNDIVWNQDPSTAFRRLADRLPIPRVAPTLTIVAEGNRISSELYEVLEIAGKELRIYARQESARRNEVSPYLAIVFIGSFVYLFVIVVLNASFLGPMAETAVPDTDQESMAPAALSIDVDVYRTVFFHSALIQGIVAGLIGGKLTENSLLSGLKYAIALTVLITGVFLIV</sequence>
<comment type="caution">
    <text evidence="9">The sequence shown here is derived from an EMBL/GenBank/DDBJ whole genome shotgun (WGS) entry which is preliminary data.</text>
</comment>
<protein>
    <submittedName>
        <fullName evidence="9">Type II secretion system F domain protein</fullName>
    </submittedName>
</protein>
<dbReference type="GO" id="GO:0005886">
    <property type="term" value="C:plasma membrane"/>
    <property type="evidence" value="ECO:0007669"/>
    <property type="project" value="UniProtKB-SubCell"/>
</dbReference>
<comment type="subcellular location">
    <subcellularLocation>
        <location evidence="1">Cell membrane</location>
        <topology evidence="1">Multi-pass membrane protein</topology>
    </subcellularLocation>
</comment>
<dbReference type="PANTHER" id="PTHR35402">
    <property type="entry name" value="INTEGRAL MEMBRANE PROTEIN-RELATED"/>
    <property type="match status" value="1"/>
</dbReference>
<evidence type="ECO:0000259" key="8">
    <source>
        <dbReference type="Pfam" id="PF00482"/>
    </source>
</evidence>
<keyword evidence="3 7" id="KW-0812">Transmembrane</keyword>
<name>L9VUS0_9EURY</name>
<evidence type="ECO:0000256" key="3">
    <source>
        <dbReference type="ARBA" id="ARBA00022692"/>
    </source>
</evidence>
<feature type="transmembrane region" description="Helical" evidence="7">
    <location>
        <begin position="664"/>
        <end position="681"/>
    </location>
</feature>
<dbReference type="RefSeq" id="WP_008165048.1">
    <property type="nucleotide sequence ID" value="NZ_AOHX01000058.1"/>
</dbReference>
<dbReference type="Pfam" id="PF00482">
    <property type="entry name" value="T2SSF"/>
    <property type="match status" value="2"/>
</dbReference>
<keyword evidence="2" id="KW-1003">Cell membrane</keyword>
<dbReference type="InterPro" id="IPR042094">
    <property type="entry name" value="T2SS_GspF_sf"/>
</dbReference>
<feature type="domain" description="Type II secretion system protein GspF" evidence="8">
    <location>
        <begin position="477"/>
        <end position="601"/>
    </location>
</feature>
<feature type="transmembrane region" description="Helical" evidence="7">
    <location>
        <begin position="583"/>
        <end position="605"/>
    </location>
</feature>
<keyword evidence="5 7" id="KW-0472">Membrane</keyword>
<evidence type="ECO:0000313" key="10">
    <source>
        <dbReference type="Proteomes" id="UP000011661"/>
    </source>
</evidence>
<feature type="transmembrane region" description="Helical" evidence="7">
    <location>
        <begin position="283"/>
        <end position="307"/>
    </location>
</feature>
<feature type="region of interest" description="Disordered" evidence="6">
    <location>
        <begin position="343"/>
        <end position="371"/>
    </location>
</feature>
<gene>
    <name evidence="9" type="ORF">C495_16895</name>
</gene>
<evidence type="ECO:0000256" key="7">
    <source>
        <dbReference type="SAM" id="Phobius"/>
    </source>
</evidence>
<dbReference type="InterPro" id="IPR056569">
    <property type="entry name" value="ArlJ-like"/>
</dbReference>
<evidence type="ECO:0000313" key="9">
    <source>
        <dbReference type="EMBL" id="ELY40934.1"/>
    </source>
</evidence>
<evidence type="ECO:0000256" key="2">
    <source>
        <dbReference type="ARBA" id="ARBA00022475"/>
    </source>
</evidence>
<feature type="transmembrane region" description="Helical" evidence="7">
    <location>
        <begin position="633"/>
        <end position="652"/>
    </location>
</feature>
<dbReference type="STRING" id="1230460.C495_16895"/>
<dbReference type="EMBL" id="AOHX01000058">
    <property type="protein sequence ID" value="ELY40934.1"/>
    <property type="molecule type" value="Genomic_DNA"/>
</dbReference>
<feature type="transmembrane region" description="Helical" evidence="7">
    <location>
        <begin position="88"/>
        <end position="106"/>
    </location>
</feature>
<reference evidence="9 10" key="1">
    <citation type="journal article" date="2014" name="PLoS Genet.">
        <title>Phylogenetically driven sequencing of extremely halophilic archaea reveals strategies for static and dynamic osmo-response.</title>
        <authorList>
            <person name="Becker E.A."/>
            <person name="Seitzer P.M."/>
            <person name="Tritt A."/>
            <person name="Larsen D."/>
            <person name="Krusor M."/>
            <person name="Yao A.I."/>
            <person name="Wu D."/>
            <person name="Madern D."/>
            <person name="Eisen J.A."/>
            <person name="Darling A.E."/>
            <person name="Facciotti M.T."/>
        </authorList>
    </citation>
    <scope>NUCLEOTIDE SEQUENCE [LARGE SCALE GENOMIC DNA]</scope>
    <source>
        <strain evidence="9 10">JCM 14089</strain>
    </source>
</reference>
<evidence type="ECO:0000256" key="5">
    <source>
        <dbReference type="ARBA" id="ARBA00023136"/>
    </source>
</evidence>
<dbReference type="Proteomes" id="UP000011661">
    <property type="component" value="Unassembled WGS sequence"/>
</dbReference>
<feature type="region of interest" description="Disordered" evidence="6">
    <location>
        <begin position="1"/>
        <end position="41"/>
    </location>
</feature>
<feature type="transmembrane region" description="Helical" evidence="7">
    <location>
        <begin position="126"/>
        <end position="145"/>
    </location>
</feature>
<dbReference type="OrthoDB" id="12374at2157"/>
<dbReference type="Gene3D" id="1.20.81.30">
    <property type="entry name" value="Type II secretion system (T2SS), domain F"/>
    <property type="match status" value="1"/>
</dbReference>
<accession>L9VUS0</accession>
<feature type="compositionally biased region" description="Basic and acidic residues" evidence="6">
    <location>
        <begin position="1"/>
        <end position="13"/>
    </location>
</feature>
<evidence type="ECO:0000256" key="4">
    <source>
        <dbReference type="ARBA" id="ARBA00022989"/>
    </source>
</evidence>
<evidence type="ECO:0000256" key="6">
    <source>
        <dbReference type="SAM" id="MobiDB-lite"/>
    </source>
</evidence>
<dbReference type="InterPro" id="IPR018076">
    <property type="entry name" value="T2SS_GspF_dom"/>
</dbReference>
<keyword evidence="4 7" id="KW-1133">Transmembrane helix</keyword>
<proteinExistence type="predicted"/>
<feature type="transmembrane region" description="Helical" evidence="7">
    <location>
        <begin position="402"/>
        <end position="425"/>
    </location>
</feature>
<evidence type="ECO:0000256" key="1">
    <source>
        <dbReference type="ARBA" id="ARBA00004651"/>
    </source>
</evidence>